<dbReference type="OrthoDB" id="3177877at2"/>
<dbReference type="PANTHER" id="PTHR41259">
    <property type="entry name" value="DOUBLE-STRAND BREAK REPAIR RAD50 ATPASE, PUTATIVE-RELATED"/>
    <property type="match status" value="1"/>
</dbReference>
<evidence type="ECO:0000256" key="1">
    <source>
        <dbReference type="SAM" id="Coils"/>
    </source>
</evidence>
<dbReference type="Gene3D" id="3.40.50.300">
    <property type="entry name" value="P-loop containing nucleotide triphosphate hydrolases"/>
    <property type="match status" value="2"/>
</dbReference>
<dbReference type="InterPro" id="IPR027417">
    <property type="entry name" value="P-loop_NTPase"/>
</dbReference>
<organism evidence="4 5">
    <name type="scientific">Mycolicibacterium brumae</name>
    <dbReference type="NCBI Taxonomy" id="85968"/>
    <lineage>
        <taxon>Bacteria</taxon>
        <taxon>Bacillati</taxon>
        <taxon>Actinomycetota</taxon>
        <taxon>Actinomycetes</taxon>
        <taxon>Mycobacteriales</taxon>
        <taxon>Mycobacteriaceae</taxon>
        <taxon>Mycolicibacterium</taxon>
    </lineage>
</organism>
<evidence type="ECO:0000259" key="3">
    <source>
        <dbReference type="Pfam" id="PF13476"/>
    </source>
</evidence>
<name>A0A2G5PAK7_9MYCO</name>
<dbReference type="PANTHER" id="PTHR41259:SF1">
    <property type="entry name" value="DOUBLE-STRAND BREAK REPAIR RAD50 ATPASE, PUTATIVE-RELATED"/>
    <property type="match status" value="1"/>
</dbReference>
<dbReference type="EMBL" id="PDCN02000010">
    <property type="protein sequence ID" value="PIB75401.1"/>
    <property type="molecule type" value="Genomic_DNA"/>
</dbReference>
<dbReference type="InterPro" id="IPR038729">
    <property type="entry name" value="Rad50/SbcC_AAA"/>
</dbReference>
<comment type="caution">
    <text evidence="4">The sequence shown here is derived from an EMBL/GenBank/DDBJ whole genome shotgun (WGS) entry which is preliminary data.</text>
</comment>
<evidence type="ECO:0000313" key="4">
    <source>
        <dbReference type="EMBL" id="PIB75401.1"/>
    </source>
</evidence>
<dbReference type="RefSeq" id="WP_090586892.1">
    <property type="nucleotide sequence ID" value="NZ_CP104302.1"/>
</dbReference>
<proteinExistence type="predicted"/>
<evidence type="ECO:0000256" key="2">
    <source>
        <dbReference type="SAM" id="MobiDB-lite"/>
    </source>
</evidence>
<accession>A0A2G5PAK7</accession>
<reference evidence="4 5" key="1">
    <citation type="journal article" date="2017" name="Infect. Genet. Evol.">
        <title>The new phylogeny of the genus Mycobacterium: The old and the news.</title>
        <authorList>
            <person name="Tortoli E."/>
            <person name="Fedrizzi T."/>
            <person name="Meehan C.J."/>
            <person name="Trovato A."/>
            <person name="Grottola A."/>
            <person name="Giacobazzi E."/>
            <person name="Serpini G.F."/>
            <person name="Tagliazucchi S."/>
            <person name="Fabio A."/>
            <person name="Bettua C."/>
            <person name="Bertorelli R."/>
            <person name="Frascaro F."/>
            <person name="De Sanctis V."/>
            <person name="Pecorari M."/>
            <person name="Jousson O."/>
            <person name="Segata N."/>
            <person name="Cirillo D.M."/>
        </authorList>
    </citation>
    <scope>NUCLEOTIDE SEQUENCE [LARGE SCALE GENOMIC DNA]</scope>
    <source>
        <strain evidence="4 5">CIP1034565</strain>
    </source>
</reference>
<dbReference type="GO" id="GO:0006302">
    <property type="term" value="P:double-strand break repair"/>
    <property type="evidence" value="ECO:0007669"/>
    <property type="project" value="InterPro"/>
</dbReference>
<gene>
    <name evidence="4" type="ORF">CQY22_009690</name>
</gene>
<dbReference type="Pfam" id="PF13476">
    <property type="entry name" value="AAA_23"/>
    <property type="match status" value="1"/>
</dbReference>
<dbReference type="Proteomes" id="UP000230551">
    <property type="component" value="Unassembled WGS sequence"/>
</dbReference>
<dbReference type="SUPFAM" id="SSF52540">
    <property type="entry name" value="P-loop containing nucleoside triphosphate hydrolases"/>
    <property type="match status" value="1"/>
</dbReference>
<dbReference type="AlphaFoldDB" id="A0A2G5PAK7"/>
<dbReference type="GO" id="GO:0016887">
    <property type="term" value="F:ATP hydrolysis activity"/>
    <property type="evidence" value="ECO:0007669"/>
    <property type="project" value="InterPro"/>
</dbReference>
<feature type="coiled-coil region" evidence="1">
    <location>
        <begin position="665"/>
        <end position="692"/>
    </location>
</feature>
<feature type="compositionally biased region" description="Low complexity" evidence="2">
    <location>
        <begin position="586"/>
        <end position="598"/>
    </location>
</feature>
<protein>
    <recommendedName>
        <fullName evidence="3">Rad50/SbcC-type AAA domain-containing protein</fullName>
    </recommendedName>
</protein>
<feature type="coiled-coil region" evidence="1">
    <location>
        <begin position="204"/>
        <end position="310"/>
    </location>
</feature>
<keyword evidence="1" id="KW-0175">Coiled coil</keyword>
<feature type="domain" description="Rad50/SbcC-type AAA" evidence="3">
    <location>
        <begin position="5"/>
        <end position="75"/>
    </location>
</feature>
<feature type="region of interest" description="Disordered" evidence="2">
    <location>
        <begin position="586"/>
        <end position="608"/>
    </location>
</feature>
<evidence type="ECO:0000313" key="5">
    <source>
        <dbReference type="Proteomes" id="UP000230551"/>
    </source>
</evidence>
<dbReference type="STRING" id="85968.GCA_900073015_00995"/>
<sequence>MRLHRLTLTDYRGVDHRDIEFADRGVTVVTGANEVGKSSLIEALDLLLEYKDRSASKDVKAVKPTHADVGAQVEAEISTGPYRFVYRKRFHKKPETVLTVLEPAREQLTGDEAHERVQTMLAQTMDTGLWRAQRVLQATSTTPVDLSDCDALSRALDLAAGRGDDGQSSTVNPALIEQIDAEYRRYFTGTGRPTGEWAAAISALADAEQQEARCRAAVDEVEQRLDTHTERSAQLAELEAARPAAERRAAAAQAAAEQVAEIVDGLDTAEREAKDARLTAATAAAAAAERAALRDELTRREAAVAAAEAAVAEAAALTAPARAAAEAALADLESAEQSRIAATAAAESARAVTEALRRRDEHRRLTERLRRIDAAEADLAAVTAELSAITLTDSDVRRIRDADAEVRIARAAADLAATVVQVSAEADIELLIAGQPARLTAGETREFAVADAADLRAPGVLTARIIPGGSAADSHAELLAAQARLAELLSTAGVADLAAATELDARRRECRARADALRATLDGLRSGDHVDELRRRRAELDAECAASHDDLSLAAARAAETAAADALAAANRAVDTARRAADQAVAGRAACEQRSATTQERRTAARDERDAAAARLAAARSTTADEQLAAAAAAAASESQRAAARVTALQQQLAEAGPARVAEELRTARDAVDGLDRRIAELRQALRDITVELAVFGGEGRTSRLDEAATAAAHARSAHARTRDRALAVQTLRSVMGRHRDNTRARYVEPFRAEVQRLGRGVFGESFEVEVDSDLRIRSRTLDGRTVGYESLSGGAKEQLGIIARLAVAALVAADDTVPVLIDDALGFSDPGRLARMAEVFDLVGADGQVIVLTCSPERFAGIAAAHRIDLTPERHPDAEDADYLRKPILV</sequence>
<feature type="compositionally biased region" description="Basic and acidic residues" evidence="2">
    <location>
        <begin position="599"/>
        <end position="608"/>
    </location>
</feature>
<keyword evidence="5" id="KW-1185">Reference proteome</keyword>